<evidence type="ECO:0000256" key="4">
    <source>
        <dbReference type="ARBA" id="ARBA00023136"/>
    </source>
</evidence>
<evidence type="ECO:0000256" key="1">
    <source>
        <dbReference type="ARBA" id="ARBA00004370"/>
    </source>
</evidence>
<dbReference type="RefSeq" id="WP_261307942.1">
    <property type="nucleotide sequence ID" value="NZ_CYPS01000067.1"/>
</dbReference>
<name>A0A0N7LPP9_9RHOB</name>
<evidence type="ECO:0000259" key="6">
    <source>
        <dbReference type="Pfam" id="PF04116"/>
    </source>
</evidence>
<dbReference type="Pfam" id="PF04116">
    <property type="entry name" value="FA_hydroxylase"/>
    <property type="match status" value="1"/>
</dbReference>
<proteinExistence type="predicted"/>
<evidence type="ECO:0000313" key="8">
    <source>
        <dbReference type="Proteomes" id="UP000050786"/>
    </source>
</evidence>
<feature type="transmembrane region" description="Helical" evidence="5">
    <location>
        <begin position="151"/>
        <end position="176"/>
    </location>
</feature>
<feature type="domain" description="Fatty acid hydroxylase" evidence="6">
    <location>
        <begin position="194"/>
        <end position="324"/>
    </location>
</feature>
<keyword evidence="4 5" id="KW-0472">Membrane</keyword>
<sequence>MKYSLVEPMGGSRLSTTDEHLKAVSSKEWNWHPDLPVAVSPLFSWPPQPVATLRWFATNWLPMTEYLIYALMAWATWALLVPPLEQMQTLSWGWVLQLWARNLILMIIFAQGLHQWLYGWKKQEDDYKFDRRGLAKNARIFLWNDQYWDNFTYTLLSGVTFWTFYDVIVWMGYANGWAPMMTIESNPIWFFALFLLMPVFQSFHFYWLHRTLHIPWIYKRVHAVHHRSVSIAPWSGFSMHPIEHIGYMGLLLIFLAVPAHPIHFIFMGYWLALATATSHAGFENLVLGDKAHLKIGSFHHQLHHRYFECNYGNPEMPWDNWFGSYHDGSPEATERVRETKKRMHTQS</sequence>
<evidence type="ECO:0000256" key="2">
    <source>
        <dbReference type="ARBA" id="ARBA00022692"/>
    </source>
</evidence>
<evidence type="ECO:0000256" key="5">
    <source>
        <dbReference type="SAM" id="Phobius"/>
    </source>
</evidence>
<accession>A0A0N7LPP9</accession>
<protein>
    <submittedName>
        <fullName evidence="7">Fatty acid hydroxylase superfamily protein</fullName>
    </submittedName>
</protein>
<feature type="transmembrane region" description="Helical" evidence="5">
    <location>
        <begin position="188"/>
        <end position="208"/>
    </location>
</feature>
<dbReference type="AlphaFoldDB" id="A0A0N7LPP9"/>
<organism evidence="7 8">
    <name type="scientific">Ruegeria atlantica</name>
    <dbReference type="NCBI Taxonomy" id="81569"/>
    <lineage>
        <taxon>Bacteria</taxon>
        <taxon>Pseudomonadati</taxon>
        <taxon>Pseudomonadota</taxon>
        <taxon>Alphaproteobacteria</taxon>
        <taxon>Rhodobacterales</taxon>
        <taxon>Roseobacteraceae</taxon>
        <taxon>Ruegeria</taxon>
    </lineage>
</organism>
<dbReference type="GO" id="GO:0005506">
    <property type="term" value="F:iron ion binding"/>
    <property type="evidence" value="ECO:0007669"/>
    <property type="project" value="InterPro"/>
</dbReference>
<dbReference type="GO" id="GO:0008610">
    <property type="term" value="P:lipid biosynthetic process"/>
    <property type="evidence" value="ECO:0007669"/>
    <property type="project" value="InterPro"/>
</dbReference>
<dbReference type="EMBL" id="CYPS01000067">
    <property type="protein sequence ID" value="CUH45828.1"/>
    <property type="molecule type" value="Genomic_DNA"/>
</dbReference>
<dbReference type="GO" id="GO:0016491">
    <property type="term" value="F:oxidoreductase activity"/>
    <property type="evidence" value="ECO:0007669"/>
    <property type="project" value="InterPro"/>
</dbReference>
<gene>
    <name evidence="7" type="ORF">RUM4293_04745</name>
</gene>
<feature type="transmembrane region" description="Helical" evidence="5">
    <location>
        <begin position="96"/>
        <end position="117"/>
    </location>
</feature>
<dbReference type="PANTHER" id="PTHR11863">
    <property type="entry name" value="STEROL DESATURASE"/>
    <property type="match status" value="1"/>
</dbReference>
<dbReference type="Proteomes" id="UP000050786">
    <property type="component" value="Unassembled WGS sequence"/>
</dbReference>
<feature type="transmembrane region" description="Helical" evidence="5">
    <location>
        <begin position="245"/>
        <end position="272"/>
    </location>
</feature>
<keyword evidence="3 5" id="KW-1133">Transmembrane helix</keyword>
<keyword evidence="2 5" id="KW-0812">Transmembrane</keyword>
<evidence type="ECO:0000256" key="3">
    <source>
        <dbReference type="ARBA" id="ARBA00022989"/>
    </source>
</evidence>
<reference evidence="8" key="1">
    <citation type="submission" date="2015-09" db="EMBL/GenBank/DDBJ databases">
        <authorList>
            <person name="Rodrigo-Torres L."/>
            <person name="Arahal D.R."/>
        </authorList>
    </citation>
    <scope>NUCLEOTIDE SEQUENCE [LARGE SCALE GENOMIC DNA]</scope>
    <source>
        <strain evidence="8">CECT 4293</strain>
    </source>
</reference>
<keyword evidence="8" id="KW-1185">Reference proteome</keyword>
<feature type="transmembrane region" description="Helical" evidence="5">
    <location>
        <begin position="66"/>
        <end position="84"/>
    </location>
</feature>
<dbReference type="InterPro" id="IPR050307">
    <property type="entry name" value="Sterol_Desaturase_Related"/>
</dbReference>
<dbReference type="GO" id="GO:0016020">
    <property type="term" value="C:membrane"/>
    <property type="evidence" value="ECO:0007669"/>
    <property type="project" value="UniProtKB-SubCell"/>
</dbReference>
<comment type="subcellular location">
    <subcellularLocation>
        <location evidence="1">Membrane</location>
    </subcellularLocation>
</comment>
<dbReference type="InterPro" id="IPR006694">
    <property type="entry name" value="Fatty_acid_hydroxylase"/>
</dbReference>
<evidence type="ECO:0000313" key="7">
    <source>
        <dbReference type="EMBL" id="CUH45828.1"/>
    </source>
</evidence>